<dbReference type="RefSeq" id="WP_014786485.1">
    <property type="nucleotide sequence ID" value="NC_018014.1"/>
</dbReference>
<accession>I3ZJ03</accession>
<reference evidence="2 3" key="1">
    <citation type="submission" date="2012-06" db="EMBL/GenBank/DDBJ databases">
        <title>Complete genome of Terriglobus roseus DSM 18391.</title>
        <authorList>
            <consortium name="US DOE Joint Genome Institute (JGI-PGF)"/>
            <person name="Lucas S."/>
            <person name="Copeland A."/>
            <person name="Lapidus A."/>
            <person name="Glavina del Rio T."/>
            <person name="Dalin E."/>
            <person name="Tice H."/>
            <person name="Bruce D."/>
            <person name="Goodwin L."/>
            <person name="Pitluck S."/>
            <person name="Peters L."/>
            <person name="Mikhailova N."/>
            <person name="Munk A.C.C."/>
            <person name="Kyrpides N."/>
            <person name="Mavromatis K."/>
            <person name="Ivanova N."/>
            <person name="Brettin T."/>
            <person name="Detter J.C."/>
            <person name="Han C."/>
            <person name="Larimer F."/>
            <person name="Land M."/>
            <person name="Hauser L."/>
            <person name="Markowitz V."/>
            <person name="Cheng J.-F."/>
            <person name="Hugenholtz P."/>
            <person name="Woyke T."/>
            <person name="Wu D."/>
            <person name="Brambilla E."/>
            <person name="Klenk H.-P."/>
            <person name="Eisen J.A."/>
        </authorList>
    </citation>
    <scope>NUCLEOTIDE SEQUENCE [LARGE SCALE GENOMIC DNA]</scope>
    <source>
        <strain evidence="3">DSM 18391 / NRRL B-41598 / KBS 63</strain>
    </source>
</reference>
<dbReference type="HOGENOM" id="CLU_1569908_0_0_0"/>
<dbReference type="EMBL" id="CP003379">
    <property type="protein sequence ID" value="AFL89221.1"/>
    <property type="molecule type" value="Genomic_DNA"/>
</dbReference>
<keyword evidence="3" id="KW-1185">Reference proteome</keyword>
<evidence type="ECO:0000313" key="2">
    <source>
        <dbReference type="EMBL" id="AFL89221.1"/>
    </source>
</evidence>
<evidence type="ECO:0000256" key="1">
    <source>
        <dbReference type="SAM" id="Phobius"/>
    </source>
</evidence>
<gene>
    <name evidence="2" type="ordered locus">Terro_2989</name>
</gene>
<proteinExistence type="predicted"/>
<keyword evidence="1" id="KW-1133">Transmembrane helix</keyword>
<feature type="transmembrane region" description="Helical" evidence="1">
    <location>
        <begin position="35"/>
        <end position="59"/>
    </location>
</feature>
<evidence type="ECO:0000313" key="3">
    <source>
        <dbReference type="Proteomes" id="UP000006056"/>
    </source>
</evidence>
<feature type="transmembrane region" description="Helical" evidence="1">
    <location>
        <begin position="66"/>
        <end position="85"/>
    </location>
</feature>
<dbReference type="Proteomes" id="UP000006056">
    <property type="component" value="Chromosome"/>
</dbReference>
<dbReference type="AlphaFoldDB" id="I3ZJ03"/>
<name>I3ZJ03_TERRK</name>
<dbReference type="KEGG" id="trs:Terro_2989"/>
<organism evidence="2 3">
    <name type="scientific">Terriglobus roseus (strain DSM 18391 / NRRL B-41598 / KBS 63)</name>
    <dbReference type="NCBI Taxonomy" id="926566"/>
    <lineage>
        <taxon>Bacteria</taxon>
        <taxon>Pseudomonadati</taxon>
        <taxon>Acidobacteriota</taxon>
        <taxon>Terriglobia</taxon>
        <taxon>Terriglobales</taxon>
        <taxon>Acidobacteriaceae</taxon>
        <taxon>Terriglobus</taxon>
    </lineage>
</organism>
<keyword evidence="1" id="KW-0812">Transmembrane</keyword>
<protein>
    <submittedName>
        <fullName evidence="2">Uncharacterized protein</fullName>
    </submittedName>
</protein>
<sequence>MKRINGAQRGNSYNHIRFFDQDGLPWTSRLRWGIILFWVASIFAFLAPLVGIYLSVWLLSKGRSALSLILYLALSVVCVPVFLASFPSRGVMSSVEIAFDVSLMVLWLASAFSLRHEVILYYSGREGIPFPLNPILTALLGPWYVGGHLRPDFPFDDSGKVGEGILKLTV</sequence>
<keyword evidence="1" id="KW-0472">Membrane</keyword>